<comment type="caution">
    <text evidence="2">The sequence shown here is derived from an EMBL/GenBank/DDBJ whole genome shotgun (WGS) entry which is preliminary data.</text>
</comment>
<evidence type="ECO:0000313" key="2">
    <source>
        <dbReference type="EMBL" id="KAG0465879.1"/>
    </source>
</evidence>
<protein>
    <submittedName>
        <fullName evidence="2">Uncharacterized protein</fullName>
    </submittedName>
</protein>
<dbReference type="AlphaFoldDB" id="A0A835UJW7"/>
<evidence type="ECO:0000256" key="1">
    <source>
        <dbReference type="SAM" id="MobiDB-lite"/>
    </source>
</evidence>
<feature type="compositionally biased region" description="Basic residues" evidence="1">
    <location>
        <begin position="1"/>
        <end position="10"/>
    </location>
</feature>
<organism evidence="2 3">
    <name type="scientific">Vanilla planifolia</name>
    <name type="common">Vanilla</name>
    <dbReference type="NCBI Taxonomy" id="51239"/>
    <lineage>
        <taxon>Eukaryota</taxon>
        <taxon>Viridiplantae</taxon>
        <taxon>Streptophyta</taxon>
        <taxon>Embryophyta</taxon>
        <taxon>Tracheophyta</taxon>
        <taxon>Spermatophyta</taxon>
        <taxon>Magnoliopsida</taxon>
        <taxon>Liliopsida</taxon>
        <taxon>Asparagales</taxon>
        <taxon>Orchidaceae</taxon>
        <taxon>Vanilloideae</taxon>
        <taxon>Vanilleae</taxon>
        <taxon>Vanilla</taxon>
    </lineage>
</organism>
<reference evidence="2 3" key="1">
    <citation type="journal article" date="2020" name="Nat. Food">
        <title>A phased Vanilla planifolia genome enables genetic improvement of flavour and production.</title>
        <authorList>
            <person name="Hasing T."/>
            <person name="Tang H."/>
            <person name="Brym M."/>
            <person name="Khazi F."/>
            <person name="Huang T."/>
            <person name="Chambers A.H."/>
        </authorList>
    </citation>
    <scope>NUCLEOTIDE SEQUENCE [LARGE SCALE GENOMIC DNA]</scope>
    <source>
        <tissue evidence="2">Leaf</tissue>
    </source>
</reference>
<sequence length="86" mass="9271">MSISKSKKMHTATSLASNVGPGAATKNSRTFSSATVSLDKSNIANICTTSKSKSVMNEAEVECVEMWVSEESKDDNVGQERRIFVP</sequence>
<feature type="region of interest" description="Disordered" evidence="1">
    <location>
        <begin position="1"/>
        <end position="33"/>
    </location>
</feature>
<evidence type="ECO:0000313" key="3">
    <source>
        <dbReference type="Proteomes" id="UP000639772"/>
    </source>
</evidence>
<dbReference type="EMBL" id="JADCNM010000010">
    <property type="protein sequence ID" value="KAG0465879.1"/>
    <property type="molecule type" value="Genomic_DNA"/>
</dbReference>
<accession>A0A835UJW7</accession>
<gene>
    <name evidence="2" type="ORF">HPP92_020043</name>
</gene>
<name>A0A835UJW7_VANPL</name>
<proteinExistence type="predicted"/>
<dbReference type="Proteomes" id="UP000639772">
    <property type="component" value="Chromosome 10"/>
</dbReference>